<keyword evidence="2" id="KW-0808">Transferase</keyword>
<keyword evidence="3" id="KW-1185">Reference proteome</keyword>
<dbReference type="SUPFAM" id="SSF54427">
    <property type="entry name" value="NTF2-like"/>
    <property type="match status" value="1"/>
</dbReference>
<dbReference type="GO" id="GO:0016301">
    <property type="term" value="F:kinase activity"/>
    <property type="evidence" value="ECO:0007669"/>
    <property type="project" value="UniProtKB-KW"/>
</dbReference>
<dbReference type="Pfam" id="PF12680">
    <property type="entry name" value="SnoaL_2"/>
    <property type="match status" value="1"/>
</dbReference>
<name>A0ABR6MA23_MICEC</name>
<evidence type="ECO:0000313" key="2">
    <source>
        <dbReference type="EMBL" id="MBB5111247.1"/>
    </source>
</evidence>
<dbReference type="EMBL" id="JACHJC010000001">
    <property type="protein sequence ID" value="MBB5111247.1"/>
    <property type="molecule type" value="Genomic_DNA"/>
</dbReference>
<proteinExistence type="predicted"/>
<keyword evidence="2" id="KW-0418">Kinase</keyword>
<organism evidence="2 3">
    <name type="scientific">Micromonospora echinospora</name>
    <name type="common">Micromonospora purpurea</name>
    <dbReference type="NCBI Taxonomy" id="1877"/>
    <lineage>
        <taxon>Bacteria</taxon>
        <taxon>Bacillati</taxon>
        <taxon>Actinomycetota</taxon>
        <taxon>Actinomycetes</taxon>
        <taxon>Micromonosporales</taxon>
        <taxon>Micromonosporaceae</taxon>
        <taxon>Micromonospora</taxon>
    </lineage>
</organism>
<dbReference type="InterPro" id="IPR027417">
    <property type="entry name" value="P-loop_NTPase"/>
</dbReference>
<feature type="domain" description="SnoaL-like" evidence="1">
    <location>
        <begin position="255"/>
        <end position="353"/>
    </location>
</feature>
<dbReference type="InterPro" id="IPR032710">
    <property type="entry name" value="NTF2-like_dom_sf"/>
</dbReference>
<sequence length="363" mass="40793">MDGSQTPGPAQGQSIYPRRDQLIGLLADAVGSVTVAHPTRVAVDGPPAAGKTTLADELAAVLRAQGRYVIRATVDDFLFPRAQRYRRGEYSAEGCYVDTHDHQSLNRVLLDPLGPGGDRRFRHAVYDHATDTVLSRSPTTAPADAVLVFDGVFLLRPELVDRWELRVFVSTALDRTVERAVVRESPVSSRADVERRWRERYLPAQRLYFATARPAEHADVVVHNDDPGRPMWEIRTALDGRLATMDRNRVAAWIEAYEQAWRTPGTAALGTMFTPDATYQQGPYREPVVGLPAIVRMWDSERDGPDEVFQMTSEVVAVDGDTAVARVHVRYGDPVHQEWRDLWIMRFAEDGRCLSFEEWPFAP</sequence>
<dbReference type="InterPro" id="IPR037401">
    <property type="entry name" value="SnoaL-like"/>
</dbReference>
<dbReference type="Proteomes" id="UP000618986">
    <property type="component" value="Unassembled WGS sequence"/>
</dbReference>
<reference evidence="2 3" key="1">
    <citation type="submission" date="2020-08" db="EMBL/GenBank/DDBJ databases">
        <title>Sequencing the genomes of 1000 actinobacteria strains.</title>
        <authorList>
            <person name="Klenk H.-P."/>
        </authorList>
    </citation>
    <scope>NUCLEOTIDE SEQUENCE [LARGE SCALE GENOMIC DNA]</scope>
    <source>
        <strain evidence="2 3">DSM 43036</strain>
    </source>
</reference>
<evidence type="ECO:0000313" key="3">
    <source>
        <dbReference type="Proteomes" id="UP000618986"/>
    </source>
</evidence>
<accession>A0ABR6MA23</accession>
<dbReference type="SUPFAM" id="SSF52540">
    <property type="entry name" value="P-loop containing nucleoside triphosphate hydrolases"/>
    <property type="match status" value="1"/>
</dbReference>
<dbReference type="Pfam" id="PF13189">
    <property type="entry name" value="Cytidylate_kin2"/>
    <property type="match status" value="1"/>
</dbReference>
<evidence type="ECO:0000259" key="1">
    <source>
        <dbReference type="Pfam" id="PF12680"/>
    </source>
</evidence>
<dbReference type="Gene3D" id="3.40.50.300">
    <property type="entry name" value="P-loop containing nucleotide triphosphate hydrolases"/>
    <property type="match status" value="1"/>
</dbReference>
<dbReference type="Gene3D" id="3.10.450.50">
    <property type="match status" value="1"/>
</dbReference>
<dbReference type="PANTHER" id="PTHR10285">
    <property type="entry name" value="URIDINE KINASE"/>
    <property type="match status" value="1"/>
</dbReference>
<gene>
    <name evidence="2" type="ORF">FHU28_001086</name>
</gene>
<protein>
    <submittedName>
        <fullName evidence="2">Uridine kinase</fullName>
    </submittedName>
</protein>
<comment type="caution">
    <text evidence="2">The sequence shown here is derived from an EMBL/GenBank/DDBJ whole genome shotgun (WGS) entry which is preliminary data.</text>
</comment>